<accession>A0A0V0QXH5</accession>
<evidence type="ECO:0000313" key="1">
    <source>
        <dbReference type="EMBL" id="KRX06939.1"/>
    </source>
</evidence>
<sequence length="210" mass="24959">MEGDQISLPNLSELLENTQIQYQLQSEIEHQNIRQSQSFLLQQNNDDKSQINEYEKEHIKFNQTLSNLQLELSNLCDNMKNEDQCMSYCSNNQTKETIIEKSLQIDKKNDSNLQQMVEQDNLDKEQNTSINKIQQQKQIHDEYNQIENKSQIQQLLEQNKNNLQKDVFDTLKVLEQTQLQALQNLGQNINDKQLEESFRRMFLNQIKHQE</sequence>
<proteinExistence type="predicted"/>
<gene>
    <name evidence="1" type="ORF">PPERSA_07102</name>
</gene>
<name>A0A0V0QXH5_PSEPJ</name>
<reference evidence="1 2" key="1">
    <citation type="journal article" date="2015" name="Sci. Rep.">
        <title>Genome of the facultative scuticociliatosis pathogen Pseudocohnilembus persalinus provides insight into its virulence through horizontal gene transfer.</title>
        <authorList>
            <person name="Xiong J."/>
            <person name="Wang G."/>
            <person name="Cheng J."/>
            <person name="Tian M."/>
            <person name="Pan X."/>
            <person name="Warren A."/>
            <person name="Jiang C."/>
            <person name="Yuan D."/>
            <person name="Miao W."/>
        </authorList>
    </citation>
    <scope>NUCLEOTIDE SEQUENCE [LARGE SCALE GENOMIC DNA]</scope>
    <source>
        <strain evidence="1">36N120E</strain>
    </source>
</reference>
<evidence type="ECO:0000313" key="2">
    <source>
        <dbReference type="Proteomes" id="UP000054937"/>
    </source>
</evidence>
<dbReference type="InParanoid" id="A0A0V0QXH5"/>
<organism evidence="1 2">
    <name type="scientific">Pseudocohnilembus persalinus</name>
    <name type="common">Ciliate</name>
    <dbReference type="NCBI Taxonomy" id="266149"/>
    <lineage>
        <taxon>Eukaryota</taxon>
        <taxon>Sar</taxon>
        <taxon>Alveolata</taxon>
        <taxon>Ciliophora</taxon>
        <taxon>Intramacronucleata</taxon>
        <taxon>Oligohymenophorea</taxon>
        <taxon>Scuticociliatia</taxon>
        <taxon>Philasterida</taxon>
        <taxon>Pseudocohnilembidae</taxon>
        <taxon>Pseudocohnilembus</taxon>
    </lineage>
</organism>
<dbReference type="AlphaFoldDB" id="A0A0V0QXH5"/>
<protein>
    <submittedName>
        <fullName evidence="1">Uncharacterized protein</fullName>
    </submittedName>
</protein>
<dbReference type="Proteomes" id="UP000054937">
    <property type="component" value="Unassembled WGS sequence"/>
</dbReference>
<dbReference type="EMBL" id="LDAU01000090">
    <property type="protein sequence ID" value="KRX06939.1"/>
    <property type="molecule type" value="Genomic_DNA"/>
</dbReference>
<comment type="caution">
    <text evidence="1">The sequence shown here is derived from an EMBL/GenBank/DDBJ whole genome shotgun (WGS) entry which is preliminary data.</text>
</comment>
<keyword evidence="2" id="KW-1185">Reference proteome</keyword>